<evidence type="ECO:0000313" key="4">
    <source>
        <dbReference type="EMBL" id="UWQ56137.1"/>
    </source>
</evidence>
<dbReference type="CDD" id="cd24008">
    <property type="entry name" value="ASKHA_NBD_GLK"/>
    <property type="match status" value="1"/>
</dbReference>
<dbReference type="GO" id="GO:0005536">
    <property type="term" value="F:D-glucose binding"/>
    <property type="evidence" value="ECO:0007669"/>
    <property type="project" value="InterPro"/>
</dbReference>
<evidence type="ECO:0000256" key="3">
    <source>
        <dbReference type="RuleBase" id="RU004046"/>
    </source>
</evidence>
<name>A0A9Q9M300_LEICA</name>
<dbReference type="GO" id="GO:0004340">
    <property type="term" value="F:glucokinase activity"/>
    <property type="evidence" value="ECO:0007669"/>
    <property type="project" value="InterPro"/>
</dbReference>
<keyword evidence="1" id="KW-0808">Transferase</keyword>
<dbReference type="GO" id="GO:0005524">
    <property type="term" value="F:ATP binding"/>
    <property type="evidence" value="ECO:0007669"/>
    <property type="project" value="InterPro"/>
</dbReference>
<dbReference type="EMBL" id="CP081073">
    <property type="protein sequence ID" value="UWQ56137.1"/>
    <property type="molecule type" value="Genomic_DNA"/>
</dbReference>
<dbReference type="Pfam" id="PF02685">
    <property type="entry name" value="Glucokinase"/>
    <property type="match status" value="2"/>
</dbReference>
<evidence type="ECO:0000313" key="5">
    <source>
        <dbReference type="Proteomes" id="UP001058713"/>
    </source>
</evidence>
<dbReference type="InterPro" id="IPR043129">
    <property type="entry name" value="ATPase_NBD"/>
</dbReference>
<dbReference type="AlphaFoldDB" id="A0A9Q9M300"/>
<dbReference type="RefSeq" id="WP_259972898.1">
    <property type="nucleotide sequence ID" value="NZ_CP081073.1"/>
</dbReference>
<dbReference type="Gene3D" id="3.30.420.40">
    <property type="match status" value="1"/>
</dbReference>
<dbReference type="InterPro" id="IPR003836">
    <property type="entry name" value="Glucokinase"/>
</dbReference>
<dbReference type="KEGG" id="lcae:K3721_19550"/>
<dbReference type="PANTHER" id="PTHR47690:SF1">
    <property type="entry name" value="GLUCOKINASE"/>
    <property type="match status" value="1"/>
</dbReference>
<geneLocation type="plasmid" evidence="4 5">
    <name>unnamed3</name>
</geneLocation>
<dbReference type="GO" id="GO:0005829">
    <property type="term" value="C:cytosol"/>
    <property type="evidence" value="ECO:0007669"/>
    <property type="project" value="TreeGrafter"/>
</dbReference>
<dbReference type="InterPro" id="IPR050201">
    <property type="entry name" value="Bacterial_glucokinase"/>
</dbReference>
<evidence type="ECO:0000256" key="2">
    <source>
        <dbReference type="ARBA" id="ARBA00022777"/>
    </source>
</evidence>
<keyword evidence="2" id="KW-0418">Kinase</keyword>
<comment type="similarity">
    <text evidence="3">Belongs to the bacterial glucokinase family.</text>
</comment>
<dbReference type="GO" id="GO:0006096">
    <property type="term" value="P:glycolytic process"/>
    <property type="evidence" value="ECO:0007669"/>
    <property type="project" value="InterPro"/>
</dbReference>
<accession>A0A9Q9M300</accession>
<dbReference type="PANTHER" id="PTHR47690">
    <property type="entry name" value="GLUCOKINASE"/>
    <property type="match status" value="1"/>
</dbReference>
<sequence length="296" mass="30837">MTRLRLAADVGGTNTRLGLARDGVLLADTVQSFRNDAYSGFAEVMDQYLQNAAPGGVLEVAIAIAGPVTGTTARLTNRDWHFDAAALSRHLNGARVHLLNDLAALGQACPYLGADCLDTVIAPADDAGGDGQRLVAGIGTGFNLSPVLQAGGQVQCLNVEYGHVSLPLDVAEHLRSRIGDAAAEFRTVEHLFSGRGYAAVRAQFADDGAGTQAFQGFYAELLSLLARNLVLAFLPAQGVYFAGAVARSLLSSPARQVFADAFHQPFALDTGIEAPVFVILDDAAALKGCAAVTVNG</sequence>
<keyword evidence="4" id="KW-0614">Plasmid</keyword>
<dbReference type="Proteomes" id="UP001058713">
    <property type="component" value="Plasmid unnamed3"/>
</dbReference>
<proteinExistence type="inferred from homology"/>
<organism evidence="4 5">
    <name type="scientific">Leisingera caerulea</name>
    <name type="common">Phaeobacter caeruleus</name>
    <dbReference type="NCBI Taxonomy" id="506591"/>
    <lineage>
        <taxon>Bacteria</taxon>
        <taxon>Pseudomonadati</taxon>
        <taxon>Pseudomonadota</taxon>
        <taxon>Alphaproteobacteria</taxon>
        <taxon>Rhodobacterales</taxon>
        <taxon>Roseobacteraceae</taxon>
        <taxon>Leisingera</taxon>
    </lineage>
</organism>
<reference evidence="4" key="1">
    <citation type="submission" date="2021-08" db="EMBL/GenBank/DDBJ databases">
        <authorList>
            <person name="Nwanade C."/>
            <person name="Wang M."/>
            <person name="Masoudi A."/>
            <person name="Yu Z."/>
            <person name="Liu J."/>
        </authorList>
    </citation>
    <scope>NUCLEOTIDE SEQUENCE</scope>
    <source>
        <strain evidence="4">S122</strain>
        <plasmid evidence="4">unnamed3</plasmid>
    </source>
</reference>
<dbReference type="Gene3D" id="3.40.367.20">
    <property type="match status" value="1"/>
</dbReference>
<dbReference type="SUPFAM" id="SSF53067">
    <property type="entry name" value="Actin-like ATPase domain"/>
    <property type="match status" value="1"/>
</dbReference>
<gene>
    <name evidence="4" type="ORF">K3721_19550</name>
</gene>
<evidence type="ECO:0000256" key="1">
    <source>
        <dbReference type="ARBA" id="ARBA00022679"/>
    </source>
</evidence>
<protein>
    <submittedName>
        <fullName evidence="4">Glucokinase</fullName>
    </submittedName>
</protein>